<dbReference type="Gene3D" id="3.40.50.300">
    <property type="entry name" value="P-loop containing nucleotide triphosphate hydrolases"/>
    <property type="match status" value="1"/>
</dbReference>
<comment type="caution">
    <text evidence="7">The sequence shown here is derived from an EMBL/GenBank/DDBJ whole genome shotgun (WGS) entry which is preliminary data.</text>
</comment>
<reference evidence="8" key="1">
    <citation type="submission" date="2017-09" db="EMBL/GenBank/DDBJ databases">
        <title>Depth-based differentiation of microbial function through sediment-hosted aquifers and enrichment of novel symbionts in the deep terrestrial subsurface.</title>
        <authorList>
            <person name="Probst A.J."/>
            <person name="Ladd B."/>
            <person name="Jarett J.K."/>
            <person name="Geller-Mcgrath D.E."/>
            <person name="Sieber C.M.K."/>
            <person name="Emerson J.B."/>
            <person name="Anantharaman K."/>
            <person name="Thomas B.C."/>
            <person name="Malmstrom R."/>
            <person name="Stieglmeier M."/>
            <person name="Klingl A."/>
            <person name="Woyke T."/>
            <person name="Ryan C.M."/>
            <person name="Banfield J.F."/>
        </authorList>
    </citation>
    <scope>NUCLEOTIDE SEQUENCE [LARGE SCALE GENOMIC DNA]</scope>
</reference>
<evidence type="ECO:0000313" key="7">
    <source>
        <dbReference type="EMBL" id="PIT93337.1"/>
    </source>
</evidence>
<dbReference type="PRINTS" id="PR00094">
    <property type="entry name" value="ADENYLTKNASE"/>
</dbReference>
<evidence type="ECO:0000256" key="1">
    <source>
        <dbReference type="ARBA" id="ARBA00022679"/>
    </source>
</evidence>
<dbReference type="Proteomes" id="UP000229112">
    <property type="component" value="Unassembled WGS sequence"/>
</dbReference>
<evidence type="ECO:0000256" key="2">
    <source>
        <dbReference type="ARBA" id="ARBA00022727"/>
    </source>
</evidence>
<proteinExistence type="inferred from homology"/>
<protein>
    <recommendedName>
        <fullName evidence="6">Adenylate kinase</fullName>
        <ecNumber evidence="6">2.7.4.3</ecNumber>
    </recommendedName>
</protein>
<dbReference type="InterPro" id="IPR027417">
    <property type="entry name" value="P-loop_NTPase"/>
</dbReference>
<comment type="subcellular location">
    <subcellularLocation>
        <location evidence="6">Cytoplasm</location>
    </subcellularLocation>
</comment>
<organism evidence="7 8">
    <name type="scientific">Candidatus Harrisonbacteria bacterium CG10_big_fil_rev_8_21_14_0_10_38_8</name>
    <dbReference type="NCBI Taxonomy" id="1974582"/>
    <lineage>
        <taxon>Bacteria</taxon>
        <taxon>Candidatus Harrisoniibacteriota</taxon>
    </lineage>
</organism>
<keyword evidence="3 6" id="KW-0547">Nucleotide-binding</keyword>
<comment type="subunit">
    <text evidence="6">Monomer.</text>
</comment>
<dbReference type="GO" id="GO:0005737">
    <property type="term" value="C:cytoplasm"/>
    <property type="evidence" value="ECO:0007669"/>
    <property type="project" value="UniProtKB-SubCell"/>
</dbReference>
<dbReference type="AlphaFoldDB" id="A0A2M6WKM9"/>
<dbReference type="GO" id="GO:0005524">
    <property type="term" value="F:ATP binding"/>
    <property type="evidence" value="ECO:0007669"/>
    <property type="project" value="UniProtKB-KW"/>
</dbReference>
<dbReference type="CDD" id="cd01428">
    <property type="entry name" value="ADK"/>
    <property type="match status" value="1"/>
</dbReference>
<comment type="catalytic activity">
    <reaction evidence="6">
        <text>AMP + ATP = 2 ADP</text>
        <dbReference type="Rhea" id="RHEA:12973"/>
        <dbReference type="ChEBI" id="CHEBI:30616"/>
        <dbReference type="ChEBI" id="CHEBI:456215"/>
        <dbReference type="ChEBI" id="CHEBI:456216"/>
        <dbReference type="EC" id="2.7.4.3"/>
    </reaction>
</comment>
<evidence type="ECO:0000256" key="4">
    <source>
        <dbReference type="ARBA" id="ARBA00022777"/>
    </source>
</evidence>
<name>A0A2M6WKM9_9BACT</name>
<dbReference type="GO" id="GO:0004017">
    <property type="term" value="F:AMP kinase activity"/>
    <property type="evidence" value="ECO:0007669"/>
    <property type="project" value="UniProtKB-EC"/>
</dbReference>
<dbReference type="EMBL" id="PFAY01000003">
    <property type="protein sequence ID" value="PIT93337.1"/>
    <property type="molecule type" value="Genomic_DNA"/>
</dbReference>
<evidence type="ECO:0000256" key="3">
    <source>
        <dbReference type="ARBA" id="ARBA00022741"/>
    </source>
</evidence>
<evidence type="ECO:0000256" key="5">
    <source>
        <dbReference type="RuleBase" id="RU003330"/>
    </source>
</evidence>
<dbReference type="InterPro" id="IPR000850">
    <property type="entry name" value="Adenylat/UMP-CMP_kin"/>
</dbReference>
<accession>A0A2M6WKM9</accession>
<gene>
    <name evidence="7" type="ORF">COU06_00470</name>
</gene>
<dbReference type="PANTHER" id="PTHR23359">
    <property type="entry name" value="NUCLEOTIDE KINASE"/>
    <property type="match status" value="1"/>
</dbReference>
<sequence length="227" mass="25732">MKSRAVIIYGPPGAGKGTQANLLAWKYGFFHFDSGKYVRSVTSDPANKNNKRVQQEKKKAEAGILMSPSWILSIFLKEMRKIAKVKMTIVYSGSPRTMFEAYGSEKRPGLVQELIKEYGRKNIIFFYLKITPEVAAKRNTIRKTCAVCATSLLGKSKQSECPICSGSLITRADDSNPEVIKKRIEEYNTRTLPVIDKARKMNLTVKEIDAELPPYEVFTRIEKELNR</sequence>
<dbReference type="SUPFAM" id="SSF52540">
    <property type="entry name" value="P-loop containing nucleoside triphosphate hydrolases"/>
    <property type="match status" value="1"/>
</dbReference>
<keyword evidence="6" id="KW-0067">ATP-binding</keyword>
<dbReference type="EC" id="2.7.4.3" evidence="6"/>
<keyword evidence="1 5" id="KW-0808">Transferase</keyword>
<keyword evidence="4 5" id="KW-0418">Kinase</keyword>
<evidence type="ECO:0000313" key="8">
    <source>
        <dbReference type="Proteomes" id="UP000229112"/>
    </source>
</evidence>
<comment type="similarity">
    <text evidence="5">Belongs to the adenylate kinase family.</text>
</comment>
<dbReference type="Pfam" id="PF00406">
    <property type="entry name" value="ADK"/>
    <property type="match status" value="1"/>
</dbReference>
<evidence type="ECO:0000256" key="6">
    <source>
        <dbReference type="RuleBase" id="RU003331"/>
    </source>
</evidence>
<keyword evidence="2" id="KW-0545">Nucleotide biosynthesis</keyword>